<name>A0AA96VRF4_9STRE</name>
<evidence type="ECO:0000313" key="2">
    <source>
        <dbReference type="Proteomes" id="UP001301526"/>
    </source>
</evidence>
<accession>A0AA96VRF4</accession>
<protein>
    <submittedName>
        <fullName evidence="1">Uncharacterized protein</fullName>
    </submittedName>
</protein>
<proteinExistence type="predicted"/>
<dbReference type="RefSeq" id="WP_248054448.1">
    <property type="nucleotide sequence ID" value="NZ_CP118734.1"/>
</dbReference>
<gene>
    <name evidence="1" type="ORF">PW220_04270</name>
</gene>
<dbReference type="AlphaFoldDB" id="A0AA96VRF4"/>
<keyword evidence="2" id="KW-1185">Reference proteome</keyword>
<evidence type="ECO:0000313" key="1">
    <source>
        <dbReference type="EMBL" id="WNY49859.1"/>
    </source>
</evidence>
<reference evidence="1 2" key="1">
    <citation type="submission" date="2023-02" db="EMBL/GenBank/DDBJ databases">
        <title>Streptococcus sp. Genome Sequencing and Assembly.</title>
        <authorList>
            <person name="Shore S.M."/>
            <person name="Nicholson T.L."/>
        </authorList>
    </citation>
    <scope>NUCLEOTIDE SEQUENCE [LARGE SCALE GENOMIC DNA]</scope>
    <source>
        <strain evidence="1 2">29892</strain>
    </source>
</reference>
<dbReference type="Proteomes" id="UP001301526">
    <property type="component" value="Chromosome"/>
</dbReference>
<sequence>MVMKAEELKQEFSSDKELIETVLHDLLEEEEQVRDFSTSETSDLIETYAKKKSMRYLQGTPATQQKYYGYSVPDELLKSVFLNGNPISFQFYGYVIGEGELYIPNDCYVNEAGTELVLFVERNGQKYVLESNMSPDNQKIDVFFSQDEILASY</sequence>
<organism evidence="1 2">
    <name type="scientific">Streptococcus iners subsp. hyiners</name>
    <dbReference type="NCBI Taxonomy" id="3028083"/>
    <lineage>
        <taxon>Bacteria</taxon>
        <taxon>Bacillati</taxon>
        <taxon>Bacillota</taxon>
        <taxon>Bacilli</taxon>
        <taxon>Lactobacillales</taxon>
        <taxon>Streptococcaceae</taxon>
        <taxon>Streptococcus</taxon>
        <taxon>Streptococcus iners</taxon>
    </lineage>
</organism>
<dbReference type="EMBL" id="CP118734">
    <property type="protein sequence ID" value="WNY49859.1"/>
    <property type="molecule type" value="Genomic_DNA"/>
</dbReference>